<dbReference type="FunFam" id="1.10.287.2720:FF:000001">
    <property type="entry name" value="Oxysterol-binding OBPalpha"/>
    <property type="match status" value="1"/>
</dbReference>
<dbReference type="GO" id="GO:0005829">
    <property type="term" value="C:cytosol"/>
    <property type="evidence" value="ECO:0007669"/>
    <property type="project" value="TreeGrafter"/>
</dbReference>
<dbReference type="Pfam" id="PF01237">
    <property type="entry name" value="Oxysterol_BP"/>
    <property type="match status" value="2"/>
</dbReference>
<evidence type="ECO:0000313" key="5">
    <source>
        <dbReference type="Proteomes" id="UP001150569"/>
    </source>
</evidence>
<evidence type="ECO:0000256" key="3">
    <source>
        <dbReference type="SAM" id="MobiDB-lite"/>
    </source>
</evidence>
<accession>A0A9W8DU19</accession>
<dbReference type="Gene3D" id="3.30.70.3490">
    <property type="match status" value="1"/>
</dbReference>
<organism evidence="4 5">
    <name type="scientific">Tieghemiomyces parasiticus</name>
    <dbReference type="NCBI Taxonomy" id="78921"/>
    <lineage>
        <taxon>Eukaryota</taxon>
        <taxon>Fungi</taxon>
        <taxon>Fungi incertae sedis</taxon>
        <taxon>Zoopagomycota</taxon>
        <taxon>Kickxellomycotina</taxon>
        <taxon>Dimargaritomycetes</taxon>
        <taxon>Dimargaritales</taxon>
        <taxon>Dimargaritaceae</taxon>
        <taxon>Tieghemiomyces</taxon>
    </lineage>
</organism>
<feature type="region of interest" description="Disordered" evidence="3">
    <location>
        <begin position="312"/>
        <end position="334"/>
    </location>
</feature>
<dbReference type="Gene3D" id="1.10.287.2720">
    <property type="match status" value="1"/>
</dbReference>
<protein>
    <submittedName>
        <fullName evidence="4">Oxysterol-binding protein OBPa</fullName>
    </submittedName>
</protein>
<proteinExistence type="inferred from homology"/>
<dbReference type="InterPro" id="IPR037239">
    <property type="entry name" value="OSBP_sf"/>
</dbReference>
<dbReference type="GO" id="GO:0016020">
    <property type="term" value="C:membrane"/>
    <property type="evidence" value="ECO:0007669"/>
    <property type="project" value="TreeGrafter"/>
</dbReference>
<dbReference type="OrthoDB" id="14833at2759"/>
<dbReference type="EMBL" id="JANBPT010000353">
    <property type="protein sequence ID" value="KAJ1923130.1"/>
    <property type="molecule type" value="Genomic_DNA"/>
</dbReference>
<dbReference type="AlphaFoldDB" id="A0A9W8DU19"/>
<dbReference type="PANTHER" id="PTHR10972">
    <property type="entry name" value="OXYSTEROL-BINDING PROTEIN-RELATED"/>
    <property type="match status" value="1"/>
</dbReference>
<sequence>MGKHSHDNDSQEVLDDEPRNIILGMIGQLRRDMDLSKVTFPTFVLEPRSFLERVTDFMTHPDILINATKVADPEARFVEVVKYYLSGWHIRPKGVKKPYNPVLGEYFRCQWKYEDNTEAFYISEQVSHHPPVSAYFYANPENGIYIEGDLRPKSRFLGNSVAMVLEGGTHIDMVGTKETFQITYPNMYARGILFGTMMLELGEVATVRCPQSDLVCEVEFKTKGFFSGGYNAISGKIKRISTGEVLYEISGHWTNVINIKHKASGKSSVLFDVDNAPCIPKLVAPEAEQGSMESRRLWSHVTAAMQARDLDTATDEKSKIEELQRQQRKERENEGVEWAPHFFVPKGDTWDVRIKNIPKKDPKAANEIIKQFIYSPSIEQMAPRQQKS</sequence>
<dbReference type="PANTHER" id="PTHR10972:SF102">
    <property type="entry name" value="OXYSTEROL-BINDING PROTEIN"/>
    <property type="match status" value="1"/>
</dbReference>
<dbReference type="Proteomes" id="UP001150569">
    <property type="component" value="Unassembled WGS sequence"/>
</dbReference>
<dbReference type="GO" id="GO:0032541">
    <property type="term" value="C:cortical endoplasmic reticulum"/>
    <property type="evidence" value="ECO:0007669"/>
    <property type="project" value="TreeGrafter"/>
</dbReference>
<evidence type="ECO:0000256" key="1">
    <source>
        <dbReference type="ARBA" id="ARBA00008842"/>
    </source>
</evidence>
<keyword evidence="5" id="KW-1185">Reference proteome</keyword>
<dbReference type="SUPFAM" id="SSF144000">
    <property type="entry name" value="Oxysterol-binding protein-like"/>
    <property type="match status" value="1"/>
</dbReference>
<comment type="similarity">
    <text evidence="1 2">Belongs to the OSBP family.</text>
</comment>
<name>A0A9W8DU19_9FUNG</name>
<evidence type="ECO:0000313" key="4">
    <source>
        <dbReference type="EMBL" id="KAJ1923130.1"/>
    </source>
</evidence>
<gene>
    <name evidence="4" type="primary">OSH6</name>
    <name evidence="4" type="ORF">IWQ60_006075</name>
</gene>
<dbReference type="InterPro" id="IPR000648">
    <property type="entry name" value="Oxysterol-bd"/>
</dbReference>
<dbReference type="InterPro" id="IPR018494">
    <property type="entry name" value="Oxysterol-bd_CS"/>
</dbReference>
<dbReference type="Gene3D" id="2.40.160.120">
    <property type="match status" value="1"/>
</dbReference>
<comment type="caution">
    <text evidence="4">The sequence shown here is derived from an EMBL/GenBank/DDBJ whole genome shotgun (WGS) entry which is preliminary data.</text>
</comment>
<evidence type="ECO:0000256" key="2">
    <source>
        <dbReference type="RuleBase" id="RU003844"/>
    </source>
</evidence>
<dbReference type="PROSITE" id="PS01013">
    <property type="entry name" value="OSBP"/>
    <property type="match status" value="1"/>
</dbReference>
<dbReference type="GO" id="GO:0032934">
    <property type="term" value="F:sterol binding"/>
    <property type="evidence" value="ECO:0007669"/>
    <property type="project" value="TreeGrafter"/>
</dbReference>
<reference evidence="4" key="1">
    <citation type="submission" date="2022-07" db="EMBL/GenBank/DDBJ databases">
        <title>Phylogenomic reconstructions and comparative analyses of Kickxellomycotina fungi.</title>
        <authorList>
            <person name="Reynolds N.K."/>
            <person name="Stajich J.E."/>
            <person name="Barry K."/>
            <person name="Grigoriev I.V."/>
            <person name="Crous P."/>
            <person name="Smith M.E."/>
        </authorList>
    </citation>
    <scope>NUCLEOTIDE SEQUENCE</scope>
    <source>
        <strain evidence="4">RSA 861</strain>
    </source>
</reference>